<dbReference type="PANTHER" id="PTHR31375">
    <property type="match status" value="1"/>
</dbReference>
<protein>
    <submittedName>
        <fullName evidence="11">Glycosyl hydrolases family 28</fullName>
    </submittedName>
</protein>
<gene>
    <name evidence="11" type="ORF">MUK42_16089</name>
</gene>
<evidence type="ECO:0000256" key="10">
    <source>
        <dbReference type="SAM" id="Phobius"/>
    </source>
</evidence>
<dbReference type="Pfam" id="PF00295">
    <property type="entry name" value="Glyco_hydro_28"/>
    <property type="match status" value="1"/>
</dbReference>
<evidence type="ECO:0000256" key="1">
    <source>
        <dbReference type="ARBA" id="ARBA00004191"/>
    </source>
</evidence>
<dbReference type="SMART" id="SM00710">
    <property type="entry name" value="PbH1"/>
    <property type="match status" value="3"/>
</dbReference>
<sequence>MANGLLQINNQLIMHELAKLQSQSMMNRLLTCTHKCLGLELRIIVIDLLFFIISGASVVITVGVYNVKDYGTAGDGQTNNTKAFVAAWSVACAVQGKATIVIPEGAYLLGPTIFKGPCNGIMVMQVIGQLLASTHLEAYNQYWLHFQYINGLVVEDLTDKELLHGLITNAKDRLQTPTHELGIRFVMNAAIKSISSIDMFFHIHIFRSRNITFDSIKISAPGDSPNTDGIHIANSANIQVSNSVIGTGDDCISIGSGCTNLTIFRVLCGPGHGISIGSLDKNAGEKDVIGLYVSKCNLTEKKKRSHNSQCTTFKAVLNYRMWIEGHIGSGIDPHPSIRPDLFFKRKPRPFFLPSSGTRGSPISDREAANGGRFFGVRSGLCCCVWMANSAKRVDFQNLVSLADDLLGVLKNKKDGDGLVQSLEGAMLLQSSCQSDVDETGRLLEDCEVDDQAVTVPCTGTGNYENKIEACKEKILKSKEETDLDAELEHLQHALDEKLQEEHLGPMLVQQTVVVDRNKTKAEKFEFEMAEAPLDICNKLWKMA</sequence>
<keyword evidence="5 9" id="KW-0378">Hydrolase</keyword>
<dbReference type="AlphaFoldDB" id="A0A9E7FXM0"/>
<accession>A0A9E7FXM0</accession>
<keyword evidence="10" id="KW-0472">Membrane</keyword>
<dbReference type="GO" id="GO:0005975">
    <property type="term" value="P:carbohydrate metabolic process"/>
    <property type="evidence" value="ECO:0007669"/>
    <property type="project" value="InterPro"/>
</dbReference>
<organism evidence="11 12">
    <name type="scientific">Musa troglodytarum</name>
    <name type="common">fe'i banana</name>
    <dbReference type="NCBI Taxonomy" id="320322"/>
    <lineage>
        <taxon>Eukaryota</taxon>
        <taxon>Viridiplantae</taxon>
        <taxon>Streptophyta</taxon>
        <taxon>Embryophyta</taxon>
        <taxon>Tracheophyta</taxon>
        <taxon>Spermatophyta</taxon>
        <taxon>Magnoliopsida</taxon>
        <taxon>Liliopsida</taxon>
        <taxon>Zingiberales</taxon>
        <taxon>Musaceae</taxon>
        <taxon>Musa</taxon>
    </lineage>
</organism>
<feature type="transmembrane region" description="Helical" evidence="10">
    <location>
        <begin position="43"/>
        <end position="65"/>
    </location>
</feature>
<keyword evidence="12" id="KW-1185">Reference proteome</keyword>
<evidence type="ECO:0000256" key="7">
    <source>
        <dbReference type="ARBA" id="ARBA00023316"/>
    </source>
</evidence>
<keyword evidence="10" id="KW-1133">Transmembrane helix</keyword>
<dbReference type="EMBL" id="CP097507">
    <property type="protein sequence ID" value="URE01683.1"/>
    <property type="molecule type" value="Genomic_DNA"/>
</dbReference>
<dbReference type="SUPFAM" id="SSF51126">
    <property type="entry name" value="Pectin lyase-like"/>
    <property type="match status" value="1"/>
</dbReference>
<evidence type="ECO:0000256" key="3">
    <source>
        <dbReference type="ARBA" id="ARBA00022512"/>
    </source>
</evidence>
<dbReference type="GO" id="GO:0071555">
    <property type="term" value="P:cell wall organization"/>
    <property type="evidence" value="ECO:0007669"/>
    <property type="project" value="UniProtKB-KW"/>
</dbReference>
<comment type="subcellular location">
    <subcellularLocation>
        <location evidence="1">Secreted</location>
        <location evidence="1">Cell wall</location>
    </subcellularLocation>
</comment>
<evidence type="ECO:0000313" key="11">
    <source>
        <dbReference type="EMBL" id="URE01683.1"/>
    </source>
</evidence>
<evidence type="ECO:0000256" key="4">
    <source>
        <dbReference type="ARBA" id="ARBA00022525"/>
    </source>
</evidence>
<dbReference type="PROSITE" id="PS00502">
    <property type="entry name" value="POLYGALACTURONASE"/>
    <property type="match status" value="1"/>
</dbReference>
<comment type="similarity">
    <text evidence="2 9">Belongs to the glycosyl hydrolase 28 family.</text>
</comment>
<dbReference type="InterPro" id="IPR006626">
    <property type="entry name" value="PbH1"/>
</dbReference>
<proteinExistence type="inferred from homology"/>
<keyword evidence="10" id="KW-0812">Transmembrane</keyword>
<feature type="active site" evidence="8">
    <location>
        <position position="272"/>
    </location>
</feature>
<evidence type="ECO:0000256" key="9">
    <source>
        <dbReference type="RuleBase" id="RU361169"/>
    </source>
</evidence>
<dbReference type="GO" id="GO:0004650">
    <property type="term" value="F:polygalacturonase activity"/>
    <property type="evidence" value="ECO:0007669"/>
    <property type="project" value="InterPro"/>
</dbReference>
<evidence type="ECO:0000256" key="8">
    <source>
        <dbReference type="PROSITE-ProRule" id="PRU10052"/>
    </source>
</evidence>
<evidence type="ECO:0000256" key="6">
    <source>
        <dbReference type="ARBA" id="ARBA00023295"/>
    </source>
</evidence>
<keyword evidence="4" id="KW-0964">Secreted</keyword>
<dbReference type="EMBL" id="CP097507">
    <property type="protein sequence ID" value="URE01692.1"/>
    <property type="molecule type" value="Genomic_DNA"/>
</dbReference>
<reference evidence="11" key="1">
    <citation type="submission" date="2022-05" db="EMBL/GenBank/DDBJ databases">
        <title>The Musa troglodytarum L. genome provides insights into the mechanism of non-climacteric behaviour and enrichment of carotenoids.</title>
        <authorList>
            <person name="Wang J."/>
        </authorList>
    </citation>
    <scope>NUCLEOTIDE SEQUENCE</scope>
    <source>
        <tissue evidence="11">Leaf</tissue>
    </source>
</reference>
<evidence type="ECO:0000256" key="2">
    <source>
        <dbReference type="ARBA" id="ARBA00008834"/>
    </source>
</evidence>
<dbReference type="InterPro" id="IPR012334">
    <property type="entry name" value="Pectin_lyas_fold"/>
</dbReference>
<name>A0A9E7FXM0_9LILI</name>
<dbReference type="Proteomes" id="UP001055439">
    <property type="component" value="Chromosome 5"/>
</dbReference>
<keyword evidence="6 9" id="KW-0326">Glycosidase</keyword>
<keyword evidence="3" id="KW-0134">Cell wall</keyword>
<keyword evidence="7" id="KW-0961">Cell wall biogenesis/degradation</keyword>
<evidence type="ECO:0000313" key="12">
    <source>
        <dbReference type="Proteomes" id="UP001055439"/>
    </source>
</evidence>
<dbReference type="InterPro" id="IPR011050">
    <property type="entry name" value="Pectin_lyase_fold/virulence"/>
</dbReference>
<dbReference type="Gene3D" id="2.160.20.10">
    <property type="entry name" value="Single-stranded right-handed beta-helix, Pectin lyase-like"/>
    <property type="match status" value="1"/>
</dbReference>
<dbReference type="InterPro" id="IPR000743">
    <property type="entry name" value="Glyco_hydro_28"/>
</dbReference>
<dbReference type="OrthoDB" id="668733at2759"/>
<evidence type="ECO:0000256" key="5">
    <source>
        <dbReference type="ARBA" id="ARBA00022801"/>
    </source>
</evidence>